<gene>
    <name evidence="1" type="ORF">COO20_14615</name>
</gene>
<dbReference type="AlphaFoldDB" id="A0A2N3KS29"/>
<accession>A0A2N3KS29</accession>
<name>A0A2N3KS29_9PROT</name>
<evidence type="ECO:0000313" key="1">
    <source>
        <dbReference type="EMBL" id="PKR53327.1"/>
    </source>
</evidence>
<dbReference type="RefSeq" id="WP_101267818.1">
    <property type="nucleotide sequence ID" value="NZ_NWTK01000009.1"/>
</dbReference>
<reference evidence="1 2" key="1">
    <citation type="submission" date="2017-09" db="EMBL/GenBank/DDBJ databases">
        <title>Biodiversity and function of Thalassospira species in the particle-attached aromatic-hydrocarbon-degrading consortia from the surface seawater of the South China Sea.</title>
        <authorList>
            <person name="Dong C."/>
            <person name="Liu R."/>
            <person name="Shao Z."/>
        </authorList>
    </citation>
    <scope>NUCLEOTIDE SEQUENCE [LARGE SCALE GENOMIC DNA]</scope>
    <source>
        <strain evidence="1 2">CSC1P2</strain>
    </source>
</reference>
<dbReference type="Proteomes" id="UP000233597">
    <property type="component" value="Unassembled WGS sequence"/>
</dbReference>
<dbReference type="EMBL" id="NWTK01000009">
    <property type="protein sequence ID" value="PKR53327.1"/>
    <property type="molecule type" value="Genomic_DNA"/>
</dbReference>
<protein>
    <submittedName>
        <fullName evidence="1">Uncharacterized protein</fullName>
    </submittedName>
</protein>
<proteinExistence type="predicted"/>
<organism evidence="1 2">
    <name type="scientific">Thalassospira marina</name>
    <dbReference type="NCBI Taxonomy" id="2048283"/>
    <lineage>
        <taxon>Bacteria</taxon>
        <taxon>Pseudomonadati</taxon>
        <taxon>Pseudomonadota</taxon>
        <taxon>Alphaproteobacteria</taxon>
        <taxon>Rhodospirillales</taxon>
        <taxon>Thalassospiraceae</taxon>
        <taxon>Thalassospira</taxon>
    </lineage>
</organism>
<comment type="caution">
    <text evidence="1">The sequence shown here is derived from an EMBL/GenBank/DDBJ whole genome shotgun (WGS) entry which is preliminary data.</text>
</comment>
<evidence type="ECO:0000313" key="2">
    <source>
        <dbReference type="Proteomes" id="UP000233597"/>
    </source>
</evidence>
<sequence length="71" mass="8106">MNEANVYDSRFEDFVQGDKLVTEQLTSLEKAIDNIVRNHSADAELVDIFEELAEYFTANPDREVIGLEKKA</sequence>